<dbReference type="PANTHER" id="PTHR45566">
    <property type="entry name" value="HTH-TYPE TRANSCRIPTIONAL REGULATOR YHJB-RELATED"/>
    <property type="match status" value="1"/>
</dbReference>
<dbReference type="GO" id="GO:0006355">
    <property type="term" value="P:regulation of DNA-templated transcription"/>
    <property type="evidence" value="ECO:0007669"/>
    <property type="project" value="InterPro"/>
</dbReference>
<name>A0A822WYY5_9ENTR</name>
<accession>A0A822WYY5</accession>
<keyword evidence="3" id="KW-0238">DNA-binding</keyword>
<dbReference type="PROSITE" id="PS00622">
    <property type="entry name" value="HTH_LUXR_1"/>
    <property type="match status" value="1"/>
</dbReference>
<feature type="transmembrane region" description="Helical" evidence="5">
    <location>
        <begin position="6"/>
        <end position="24"/>
    </location>
</feature>
<evidence type="ECO:0000256" key="1">
    <source>
        <dbReference type="ARBA" id="ARBA00022553"/>
    </source>
</evidence>
<keyword evidence="5" id="KW-0472">Membrane</keyword>
<dbReference type="InterPro" id="IPR058245">
    <property type="entry name" value="NreC/VraR/RcsB-like_REC"/>
</dbReference>
<evidence type="ECO:0000256" key="4">
    <source>
        <dbReference type="PROSITE-ProRule" id="PRU00169"/>
    </source>
</evidence>
<dbReference type="Pfam" id="PF00196">
    <property type="entry name" value="GerE"/>
    <property type="match status" value="1"/>
</dbReference>
<keyword evidence="5" id="KW-0812">Transmembrane</keyword>
<evidence type="ECO:0000313" key="9">
    <source>
        <dbReference type="Proteomes" id="UP000076063"/>
    </source>
</evidence>
<keyword evidence="5" id="KW-1133">Transmembrane helix</keyword>
<dbReference type="PRINTS" id="PR00038">
    <property type="entry name" value="HTHLUXR"/>
</dbReference>
<dbReference type="GO" id="GO:0003677">
    <property type="term" value="F:DNA binding"/>
    <property type="evidence" value="ECO:0007669"/>
    <property type="project" value="UniProtKB-KW"/>
</dbReference>
<dbReference type="InterPro" id="IPR016032">
    <property type="entry name" value="Sig_transdc_resp-reg_C-effctor"/>
</dbReference>
<dbReference type="SMART" id="SM00448">
    <property type="entry name" value="REC"/>
    <property type="match status" value="1"/>
</dbReference>
<gene>
    <name evidence="8" type="primary">rcsB_2</name>
    <name evidence="8" type="ORF">SAMEA2273372_03542</name>
</gene>
<dbReference type="InterPro" id="IPR011006">
    <property type="entry name" value="CheY-like_superfamily"/>
</dbReference>
<dbReference type="InterPro" id="IPR001789">
    <property type="entry name" value="Sig_transdc_resp-reg_receiver"/>
</dbReference>
<evidence type="ECO:0000259" key="6">
    <source>
        <dbReference type="PROSITE" id="PS50043"/>
    </source>
</evidence>
<dbReference type="Gene3D" id="3.40.50.2300">
    <property type="match status" value="1"/>
</dbReference>
<dbReference type="InterPro" id="IPR000792">
    <property type="entry name" value="Tscrpt_reg_LuxR_C"/>
</dbReference>
<dbReference type="PROSITE" id="PS50043">
    <property type="entry name" value="HTH_LUXR_2"/>
    <property type="match status" value="1"/>
</dbReference>
<dbReference type="CDD" id="cd17535">
    <property type="entry name" value="REC_NarL-like"/>
    <property type="match status" value="1"/>
</dbReference>
<dbReference type="InterPro" id="IPR036388">
    <property type="entry name" value="WH-like_DNA-bd_sf"/>
</dbReference>
<keyword evidence="1 4" id="KW-0597">Phosphoprotein</keyword>
<sequence length="246" mass="27565">MPPSNYTAHHFLATLFHLTLLYTVRVMLKRHSLRCAVNTCLFLAGSDVMLKTVLIADDHPVYLLGLRTLLQTRPDLYRVVHEALSADELMNKLASEPVDIIITDLSMPGTRSPDGLTMIRSLIRHYPQSMIVVVTMITNPELLDSLRRSGVHAVLNKASLSNNLLQTLRSTLRGQIEPVKPQAQLTERETEVLRLLVRGFTVNEISAQLNRTKQTISTQKKSAMSKLNARNDFELLQCAQSLGLVS</sequence>
<organism evidence="8 9">
    <name type="scientific">Enterobacter bugandensis</name>
    <dbReference type="NCBI Taxonomy" id="881260"/>
    <lineage>
        <taxon>Bacteria</taxon>
        <taxon>Pseudomonadati</taxon>
        <taxon>Pseudomonadota</taxon>
        <taxon>Gammaproteobacteria</taxon>
        <taxon>Enterobacterales</taxon>
        <taxon>Enterobacteriaceae</taxon>
        <taxon>Enterobacter</taxon>
    </lineage>
</organism>
<reference evidence="8 9" key="1">
    <citation type="submission" date="2016-03" db="EMBL/GenBank/DDBJ databases">
        <authorList>
            <consortium name="Pathogen Informatics"/>
        </authorList>
    </citation>
    <scope>NUCLEOTIDE SEQUENCE [LARGE SCALE GENOMIC DNA]</scope>
    <source>
        <strain evidence="9">e1527</strain>
    </source>
</reference>
<dbReference type="SUPFAM" id="SSF52172">
    <property type="entry name" value="CheY-like"/>
    <property type="match status" value="1"/>
</dbReference>
<dbReference type="SUPFAM" id="SSF46894">
    <property type="entry name" value="C-terminal effector domain of the bipartite response regulators"/>
    <property type="match status" value="1"/>
</dbReference>
<dbReference type="CDD" id="cd06170">
    <property type="entry name" value="LuxR_C_like"/>
    <property type="match status" value="1"/>
</dbReference>
<protein>
    <submittedName>
        <fullName evidence="8">Capsular synthesis regulator component B</fullName>
    </submittedName>
</protein>
<feature type="modified residue" description="4-aspartylphosphate" evidence="4">
    <location>
        <position position="104"/>
    </location>
</feature>
<dbReference type="Pfam" id="PF00072">
    <property type="entry name" value="Response_reg"/>
    <property type="match status" value="1"/>
</dbReference>
<dbReference type="AlphaFoldDB" id="A0A822WYY5"/>
<proteinExistence type="predicted"/>
<dbReference type="InterPro" id="IPR051015">
    <property type="entry name" value="EvgA-like"/>
</dbReference>
<comment type="caution">
    <text evidence="8">The sequence shown here is derived from an EMBL/GenBank/DDBJ whole genome shotgun (WGS) entry which is preliminary data.</text>
</comment>
<dbReference type="Gene3D" id="1.10.10.10">
    <property type="entry name" value="Winged helix-like DNA-binding domain superfamily/Winged helix DNA-binding domain"/>
    <property type="match status" value="1"/>
</dbReference>
<dbReference type="PROSITE" id="PS50110">
    <property type="entry name" value="RESPONSE_REGULATORY"/>
    <property type="match status" value="1"/>
</dbReference>
<evidence type="ECO:0000259" key="7">
    <source>
        <dbReference type="PROSITE" id="PS50110"/>
    </source>
</evidence>
<dbReference type="PANTHER" id="PTHR45566:SF2">
    <property type="entry name" value="NARL SUBFAMILY"/>
    <property type="match status" value="1"/>
</dbReference>
<evidence type="ECO:0000313" key="8">
    <source>
        <dbReference type="EMBL" id="CZX89324.1"/>
    </source>
</evidence>
<feature type="domain" description="HTH luxR-type" evidence="6">
    <location>
        <begin position="178"/>
        <end position="243"/>
    </location>
</feature>
<evidence type="ECO:0000256" key="5">
    <source>
        <dbReference type="SAM" id="Phobius"/>
    </source>
</evidence>
<evidence type="ECO:0000256" key="3">
    <source>
        <dbReference type="ARBA" id="ARBA00023125"/>
    </source>
</evidence>
<dbReference type="GO" id="GO:0000160">
    <property type="term" value="P:phosphorelay signal transduction system"/>
    <property type="evidence" value="ECO:0007669"/>
    <property type="project" value="InterPro"/>
</dbReference>
<keyword evidence="2" id="KW-0902">Two-component regulatory system</keyword>
<feature type="domain" description="Response regulatory" evidence="7">
    <location>
        <begin position="52"/>
        <end position="172"/>
    </location>
</feature>
<dbReference type="Proteomes" id="UP000076063">
    <property type="component" value="Unassembled WGS sequence"/>
</dbReference>
<dbReference type="SMART" id="SM00421">
    <property type="entry name" value="HTH_LUXR"/>
    <property type="match status" value="1"/>
</dbReference>
<dbReference type="EMBL" id="FJZI01000008">
    <property type="protein sequence ID" value="CZX89324.1"/>
    <property type="molecule type" value="Genomic_DNA"/>
</dbReference>
<evidence type="ECO:0000256" key="2">
    <source>
        <dbReference type="ARBA" id="ARBA00023012"/>
    </source>
</evidence>